<evidence type="ECO:0000313" key="1">
    <source>
        <dbReference type="EMBL" id="CAD7013424.1"/>
    </source>
</evidence>
<dbReference type="EMBL" id="CAJHJT010000056">
    <property type="protein sequence ID" value="CAD7013424.1"/>
    <property type="molecule type" value="Genomic_DNA"/>
</dbReference>
<keyword evidence="2" id="KW-1185">Reference proteome</keyword>
<protein>
    <submittedName>
        <fullName evidence="1">(Mediterranean fruit fly) hypothetical protein</fullName>
    </submittedName>
</protein>
<comment type="caution">
    <text evidence="1">The sequence shown here is derived from an EMBL/GenBank/DDBJ whole genome shotgun (WGS) entry which is preliminary data.</text>
</comment>
<dbReference type="AlphaFoldDB" id="A0A811VEK1"/>
<dbReference type="Proteomes" id="UP000606786">
    <property type="component" value="Unassembled WGS sequence"/>
</dbReference>
<reference evidence="1" key="1">
    <citation type="submission" date="2020-11" db="EMBL/GenBank/DDBJ databases">
        <authorList>
            <person name="Whitehead M."/>
        </authorList>
    </citation>
    <scope>NUCLEOTIDE SEQUENCE</scope>
    <source>
        <strain evidence="1">EGII</strain>
    </source>
</reference>
<gene>
    <name evidence="1" type="ORF">CCAP1982_LOCUS21488</name>
</gene>
<sequence>MENKTLSLLPNRFEATEIKRRLLTTTTISWALRNARKASQINWIDKRRELLKPKDSTNIAPYTPMHYRASYVKD</sequence>
<organism evidence="1 2">
    <name type="scientific">Ceratitis capitata</name>
    <name type="common">Mediterranean fruit fly</name>
    <name type="synonym">Tephritis capitata</name>
    <dbReference type="NCBI Taxonomy" id="7213"/>
    <lineage>
        <taxon>Eukaryota</taxon>
        <taxon>Metazoa</taxon>
        <taxon>Ecdysozoa</taxon>
        <taxon>Arthropoda</taxon>
        <taxon>Hexapoda</taxon>
        <taxon>Insecta</taxon>
        <taxon>Pterygota</taxon>
        <taxon>Neoptera</taxon>
        <taxon>Endopterygota</taxon>
        <taxon>Diptera</taxon>
        <taxon>Brachycera</taxon>
        <taxon>Muscomorpha</taxon>
        <taxon>Tephritoidea</taxon>
        <taxon>Tephritidae</taxon>
        <taxon>Ceratitis</taxon>
        <taxon>Ceratitis</taxon>
    </lineage>
</organism>
<proteinExistence type="predicted"/>
<name>A0A811VEK1_CERCA</name>
<accession>A0A811VEK1</accession>
<evidence type="ECO:0000313" key="2">
    <source>
        <dbReference type="Proteomes" id="UP000606786"/>
    </source>
</evidence>